<comment type="caution">
    <text evidence="1">The sequence shown here is derived from an EMBL/GenBank/DDBJ whole genome shotgun (WGS) entry which is preliminary data.</text>
</comment>
<dbReference type="AlphaFoldDB" id="A0A941FMP7"/>
<dbReference type="SUPFAM" id="SSF53649">
    <property type="entry name" value="Alkaline phosphatase-like"/>
    <property type="match status" value="1"/>
</dbReference>
<dbReference type="Proteomes" id="UP000680045">
    <property type="component" value="Unassembled WGS sequence"/>
</dbReference>
<sequence length="105" mass="11833">MKIYAHSRDHLSGGNGRRTIDKVAGQIDILPTLYDLFNIKSSSYFGESMLDGEEGDALILKGDYGSQMKINGEGKVEGFSPEDQKEIDLSDQVIRSDYFKKLRKR</sequence>
<gene>
    <name evidence="1" type="ORF">KEH51_05890</name>
</gene>
<proteinExistence type="predicted"/>
<name>A0A941FMP7_9BACI</name>
<reference evidence="1" key="1">
    <citation type="submission" date="2021-04" db="EMBL/GenBank/DDBJ databases">
        <title>Whole genome sequencing of Enterococci isolates from hospitalized patients.</title>
        <authorList>
            <person name="Ogoti B.M."/>
            <person name="Onyambu F.G."/>
        </authorList>
    </citation>
    <scope>NUCLEOTIDE SEQUENCE</scope>
    <source>
        <strain evidence="1">242</strain>
    </source>
</reference>
<protein>
    <submittedName>
        <fullName evidence="1">Uncharacterized protein</fullName>
    </submittedName>
</protein>
<evidence type="ECO:0000313" key="1">
    <source>
        <dbReference type="EMBL" id="MBR8644335.1"/>
    </source>
</evidence>
<organism evidence="1 2">
    <name type="scientific">Peribacillus frigoritolerans</name>
    <dbReference type="NCBI Taxonomy" id="450367"/>
    <lineage>
        <taxon>Bacteria</taxon>
        <taxon>Bacillati</taxon>
        <taxon>Bacillota</taxon>
        <taxon>Bacilli</taxon>
        <taxon>Bacillales</taxon>
        <taxon>Bacillaceae</taxon>
        <taxon>Peribacillus</taxon>
    </lineage>
</organism>
<dbReference type="EMBL" id="JAGTPW010000007">
    <property type="protein sequence ID" value="MBR8644335.1"/>
    <property type="molecule type" value="Genomic_DNA"/>
</dbReference>
<dbReference type="InterPro" id="IPR017850">
    <property type="entry name" value="Alkaline_phosphatase_core_sf"/>
</dbReference>
<evidence type="ECO:0000313" key="2">
    <source>
        <dbReference type="Proteomes" id="UP000680045"/>
    </source>
</evidence>
<accession>A0A941FMP7</accession>